<feature type="transmembrane region" description="Helical" evidence="7">
    <location>
        <begin position="90"/>
        <end position="113"/>
    </location>
</feature>
<feature type="transmembrane region" description="Helical" evidence="7">
    <location>
        <begin position="12"/>
        <end position="41"/>
    </location>
</feature>
<comment type="subcellular location">
    <subcellularLocation>
        <location evidence="1">Cell membrane</location>
        <topology evidence="1">Multi-pass membrane protein</topology>
    </subcellularLocation>
</comment>
<feature type="transmembrane region" description="Helical" evidence="7">
    <location>
        <begin position="299"/>
        <end position="322"/>
    </location>
</feature>
<comment type="similarity">
    <text evidence="2">Belongs to the polysaccharide synthase family.</text>
</comment>
<evidence type="ECO:0000313" key="9">
    <source>
        <dbReference type="Proteomes" id="UP000199074"/>
    </source>
</evidence>
<keyword evidence="5 7" id="KW-1133">Transmembrane helix</keyword>
<dbReference type="RefSeq" id="WP_092425621.1">
    <property type="nucleotide sequence ID" value="NZ_FPCK01000003.1"/>
</dbReference>
<dbReference type="GO" id="GO:0005886">
    <property type="term" value="C:plasma membrane"/>
    <property type="evidence" value="ECO:0007669"/>
    <property type="project" value="UniProtKB-SubCell"/>
</dbReference>
<name>A0A1I7NRL2_9HYPH</name>
<evidence type="ECO:0000256" key="2">
    <source>
        <dbReference type="ARBA" id="ARBA00007430"/>
    </source>
</evidence>
<proteinExistence type="inferred from homology"/>
<protein>
    <submittedName>
        <fullName evidence="8">Membrane protein involved in the export of O-antigen and teichoic acid</fullName>
    </submittedName>
</protein>
<evidence type="ECO:0000256" key="7">
    <source>
        <dbReference type="SAM" id="Phobius"/>
    </source>
</evidence>
<dbReference type="PANTHER" id="PTHR30250:SF10">
    <property type="entry name" value="LIPOPOLYSACCHARIDE BIOSYNTHESIS PROTEIN WZXC"/>
    <property type="match status" value="1"/>
</dbReference>
<feature type="transmembrane region" description="Helical" evidence="7">
    <location>
        <begin position="394"/>
        <end position="415"/>
    </location>
</feature>
<dbReference type="EMBL" id="FPCK01000003">
    <property type="protein sequence ID" value="SFV37228.1"/>
    <property type="molecule type" value="Genomic_DNA"/>
</dbReference>
<feature type="transmembrane region" description="Helical" evidence="7">
    <location>
        <begin position="47"/>
        <end position="69"/>
    </location>
</feature>
<dbReference type="Pfam" id="PF01943">
    <property type="entry name" value="Polysacc_synt"/>
    <property type="match status" value="1"/>
</dbReference>
<keyword evidence="9" id="KW-1185">Reference proteome</keyword>
<reference evidence="8 9" key="1">
    <citation type="submission" date="2016-10" db="EMBL/GenBank/DDBJ databases">
        <authorList>
            <person name="de Groot N.N."/>
        </authorList>
    </citation>
    <scope>NUCLEOTIDE SEQUENCE [LARGE SCALE GENOMIC DNA]</scope>
    <source>
        <strain evidence="8 9">IPL20</strain>
    </source>
</reference>
<organism evidence="8 9">
    <name type="scientific">Devosia crocina</name>
    <dbReference type="NCBI Taxonomy" id="429728"/>
    <lineage>
        <taxon>Bacteria</taxon>
        <taxon>Pseudomonadati</taxon>
        <taxon>Pseudomonadota</taxon>
        <taxon>Alphaproteobacteria</taxon>
        <taxon>Hyphomicrobiales</taxon>
        <taxon>Devosiaceae</taxon>
        <taxon>Devosia</taxon>
    </lineage>
</organism>
<feature type="transmembrane region" description="Helical" evidence="7">
    <location>
        <begin position="367"/>
        <end position="388"/>
    </location>
</feature>
<evidence type="ECO:0000313" key="8">
    <source>
        <dbReference type="EMBL" id="SFV37228.1"/>
    </source>
</evidence>
<feature type="transmembrane region" description="Helical" evidence="7">
    <location>
        <begin position="186"/>
        <end position="206"/>
    </location>
</feature>
<dbReference type="InterPro" id="IPR002797">
    <property type="entry name" value="Polysacc_synth"/>
</dbReference>
<accession>A0A1I7NRL2</accession>
<dbReference type="Proteomes" id="UP000199074">
    <property type="component" value="Unassembled WGS sequence"/>
</dbReference>
<evidence type="ECO:0000256" key="4">
    <source>
        <dbReference type="ARBA" id="ARBA00022692"/>
    </source>
</evidence>
<feature type="transmembrane region" description="Helical" evidence="7">
    <location>
        <begin position="125"/>
        <end position="148"/>
    </location>
</feature>
<keyword evidence="4 7" id="KW-0812">Transmembrane</keyword>
<keyword evidence="3" id="KW-1003">Cell membrane</keyword>
<evidence type="ECO:0000256" key="6">
    <source>
        <dbReference type="ARBA" id="ARBA00023136"/>
    </source>
</evidence>
<evidence type="ECO:0000256" key="1">
    <source>
        <dbReference type="ARBA" id="ARBA00004651"/>
    </source>
</evidence>
<feature type="transmembrane region" description="Helical" evidence="7">
    <location>
        <begin position="334"/>
        <end position="355"/>
    </location>
</feature>
<evidence type="ECO:0000256" key="5">
    <source>
        <dbReference type="ARBA" id="ARBA00022989"/>
    </source>
</evidence>
<keyword evidence="6 7" id="KW-0472">Membrane</keyword>
<gene>
    <name evidence="8" type="ORF">SAMN05216456_2816</name>
</gene>
<dbReference type="AlphaFoldDB" id="A0A1I7NRL2"/>
<dbReference type="InterPro" id="IPR050833">
    <property type="entry name" value="Poly_Biosynth_Transport"/>
</dbReference>
<evidence type="ECO:0000256" key="3">
    <source>
        <dbReference type="ARBA" id="ARBA00022475"/>
    </source>
</evidence>
<dbReference type="PANTHER" id="PTHR30250">
    <property type="entry name" value="PST FAMILY PREDICTED COLANIC ACID TRANSPORTER"/>
    <property type="match status" value="1"/>
</dbReference>
<sequence length="433" mass="46214">MPVFQQLRALLPLGLSYIASSGSLLISSAAQLLTFAILARFLGVDEFSVFIAVTAVSAVAMAICGLGGTEALIRRVAREPRLYPDFLGHNILLSGGTGLVLMAAGLAILPVVYPLASDGWSNFGLYLLFLTTNVVLARITFVVEQVFIAHSNFFSANLNVVLLALSRLIAAVLACIVFGANSLAEWIVWAFFAQLAVTVFAVWSIVPLGAPRLVLRWEEMWNGILFSTPFVLRTLRGNVDLLLLTALTSPEVVASYAVARRIVDNAYLSVDALNRLVYPGSAAATRGGIHQALGRFRKVLWVSVGLSVLTALAIVVIAPFLPLLFGAEYVSLPIFSQILAPTIILVAIWVTAVEALGSSGHHGPRALIFNGAVTLGGGAIILATWLYGIDGTFGAIYVTELLTGIAAWLVLMRLAESDRRAAKSFPLDPVPSK</sequence>
<dbReference type="STRING" id="429728.SAMN05216456_2816"/>
<dbReference type="OrthoDB" id="7267641at2"/>
<feature type="transmembrane region" description="Helical" evidence="7">
    <location>
        <begin position="160"/>
        <end position="180"/>
    </location>
</feature>